<dbReference type="PANTHER" id="PTHR43140">
    <property type="entry name" value="TYPE-1 RESTRICTION ENZYME ECOKI SPECIFICITY PROTEIN"/>
    <property type="match status" value="1"/>
</dbReference>
<dbReference type="InterPro" id="IPR000055">
    <property type="entry name" value="Restrct_endonuc_typeI_TRD"/>
</dbReference>
<keyword evidence="3" id="KW-0238">DNA-binding</keyword>
<dbReference type="InterPro" id="IPR051212">
    <property type="entry name" value="Type-I_RE_S_subunit"/>
</dbReference>
<keyword evidence="5" id="KW-0540">Nuclease</keyword>
<keyword evidence="5" id="KW-0255">Endonuclease</keyword>
<protein>
    <submittedName>
        <fullName evidence="5">Restriction endonuclease subunit S</fullName>
        <ecNumber evidence="5">3.1.21.-</ecNumber>
    </submittedName>
</protein>
<dbReference type="InterPro" id="IPR044946">
    <property type="entry name" value="Restrct_endonuc_typeI_TRD_sf"/>
</dbReference>
<dbReference type="SUPFAM" id="SSF116734">
    <property type="entry name" value="DNA methylase specificity domain"/>
    <property type="match status" value="2"/>
</dbReference>
<dbReference type="PANTHER" id="PTHR43140:SF1">
    <property type="entry name" value="TYPE I RESTRICTION ENZYME ECOKI SPECIFICITY SUBUNIT"/>
    <property type="match status" value="1"/>
</dbReference>
<dbReference type="GO" id="GO:0004519">
    <property type="term" value="F:endonuclease activity"/>
    <property type="evidence" value="ECO:0007669"/>
    <property type="project" value="UniProtKB-KW"/>
</dbReference>
<dbReference type="EC" id="3.1.21.-" evidence="5"/>
<feature type="domain" description="Type I restriction modification DNA specificity" evidence="4">
    <location>
        <begin position="15"/>
        <end position="175"/>
    </location>
</feature>
<accession>A0ABX8JTR8</accession>
<evidence type="ECO:0000256" key="1">
    <source>
        <dbReference type="ARBA" id="ARBA00010923"/>
    </source>
</evidence>
<keyword evidence="6" id="KW-1185">Reference proteome</keyword>
<gene>
    <name evidence="5" type="ORF">KQ929_18925</name>
</gene>
<name>A0ABX8JTR8_9ENTR</name>
<dbReference type="CDD" id="cd17291">
    <property type="entry name" value="RMtype1_S_MgeORF438P-TRD-CR_like"/>
    <property type="match status" value="1"/>
</dbReference>
<evidence type="ECO:0000259" key="4">
    <source>
        <dbReference type="Pfam" id="PF01420"/>
    </source>
</evidence>
<comment type="similarity">
    <text evidence="1">Belongs to the type-I restriction system S methylase family.</text>
</comment>
<keyword evidence="2" id="KW-0680">Restriction system</keyword>
<dbReference type="GO" id="GO:0016787">
    <property type="term" value="F:hydrolase activity"/>
    <property type="evidence" value="ECO:0007669"/>
    <property type="project" value="UniProtKB-KW"/>
</dbReference>
<evidence type="ECO:0000256" key="3">
    <source>
        <dbReference type="ARBA" id="ARBA00023125"/>
    </source>
</evidence>
<dbReference type="CDD" id="cd17269">
    <property type="entry name" value="RMtype1_S_PluTORF4319P-TRD2-CR2_like"/>
    <property type="match status" value="1"/>
</dbReference>
<evidence type="ECO:0000313" key="5">
    <source>
        <dbReference type="EMBL" id="QWW79273.1"/>
    </source>
</evidence>
<organism evidence="5 6">
    <name type="scientific">Leclercia pneumoniae</name>
    <dbReference type="NCBI Taxonomy" id="2815358"/>
    <lineage>
        <taxon>Bacteria</taxon>
        <taxon>Pseudomonadati</taxon>
        <taxon>Pseudomonadota</taxon>
        <taxon>Gammaproteobacteria</taxon>
        <taxon>Enterobacterales</taxon>
        <taxon>Enterobacteriaceae</taxon>
        <taxon>Leclercia</taxon>
    </lineage>
</organism>
<proteinExistence type="inferred from homology"/>
<feature type="domain" description="Type I restriction modification DNA specificity" evidence="4">
    <location>
        <begin position="194"/>
        <end position="367"/>
    </location>
</feature>
<dbReference type="Pfam" id="PF01420">
    <property type="entry name" value="Methylase_S"/>
    <property type="match status" value="2"/>
</dbReference>
<evidence type="ECO:0000313" key="6">
    <source>
        <dbReference type="Proteomes" id="UP000683497"/>
    </source>
</evidence>
<dbReference type="EMBL" id="CP076838">
    <property type="protein sequence ID" value="QWW79273.1"/>
    <property type="molecule type" value="Genomic_DNA"/>
</dbReference>
<dbReference type="RefSeq" id="WP_207292835.1">
    <property type="nucleotide sequence ID" value="NZ_CP071383.1"/>
</dbReference>
<evidence type="ECO:0000256" key="2">
    <source>
        <dbReference type="ARBA" id="ARBA00022747"/>
    </source>
</evidence>
<keyword evidence="5" id="KW-0378">Hydrolase</keyword>
<dbReference type="Gene3D" id="3.90.220.20">
    <property type="entry name" value="DNA methylase specificity domains"/>
    <property type="match status" value="2"/>
</dbReference>
<reference evidence="5 6" key="1">
    <citation type="submission" date="2021-06" db="EMBL/GenBank/DDBJ databases">
        <title>Leclercia pneumoniae sp. nov.</title>
        <authorList>
            <person name="Hoenemann M."/>
            <person name="Viehweger A."/>
            <person name="Dietze N."/>
        </authorList>
    </citation>
    <scope>NUCLEOTIDE SEQUENCE [LARGE SCALE GENOMIC DNA]</scope>
    <source>
        <strain evidence="6">49125</strain>
    </source>
</reference>
<dbReference type="Proteomes" id="UP000683497">
    <property type="component" value="Chromosome"/>
</dbReference>
<sequence>MSELSYLEKLMYGVEVEWKTLGSVCKIETGKLNANAAVDDGEFMFFTTAKETSRIDKYRWNTEALLIAGNANVGDIKHYIGKFEAYQRTYVLTNFADNVNVRFLYFVLSQSFKKYLEEKTNSAAMTYIVLSTLENFQIPIPCPDDPEKSLTIQSEIVRILDKFTDLITELTNELTARKKQFYYYRDRMLSFAEEEVEFKALGDICTLISAGGDVPENCVKGQTRPTNEHPYPVYANATDEKALYGYTDSYKIDSDAVTISARGAKVGYHTVREAKFTPIIRLIALVANKHLVRTRYLNYVLDMTPIGGTDGGIPQITVPMIKKIIVPVPFASDINRSLAEQDRIIEILDRFEVLTRSVTGGLPREIELRRKQYEYYRNLLLNFPKPDATSN</sequence>